<keyword evidence="1" id="KW-0812">Transmembrane</keyword>
<keyword evidence="1" id="KW-1133">Transmembrane helix</keyword>
<accession>A0A0B0P7C7</accession>
<organism evidence="2 3">
    <name type="scientific">Gossypium arboreum</name>
    <name type="common">Tree cotton</name>
    <name type="synonym">Gossypium nanking</name>
    <dbReference type="NCBI Taxonomy" id="29729"/>
    <lineage>
        <taxon>Eukaryota</taxon>
        <taxon>Viridiplantae</taxon>
        <taxon>Streptophyta</taxon>
        <taxon>Embryophyta</taxon>
        <taxon>Tracheophyta</taxon>
        <taxon>Spermatophyta</taxon>
        <taxon>Magnoliopsida</taxon>
        <taxon>eudicotyledons</taxon>
        <taxon>Gunneridae</taxon>
        <taxon>Pentapetalae</taxon>
        <taxon>rosids</taxon>
        <taxon>malvids</taxon>
        <taxon>Malvales</taxon>
        <taxon>Malvaceae</taxon>
        <taxon>Malvoideae</taxon>
        <taxon>Gossypium</taxon>
    </lineage>
</organism>
<reference evidence="3" key="1">
    <citation type="submission" date="2014-09" db="EMBL/GenBank/DDBJ databases">
        <authorList>
            <person name="Mudge J."/>
            <person name="Ramaraj T."/>
            <person name="Lindquist I.E."/>
            <person name="Bharti A.K."/>
            <person name="Sundararajan A."/>
            <person name="Cameron C.T."/>
            <person name="Woodward J.E."/>
            <person name="May G.D."/>
            <person name="Brubaker C."/>
            <person name="Broadhvest J."/>
            <person name="Wilkins T.A."/>
        </authorList>
    </citation>
    <scope>NUCLEOTIDE SEQUENCE</scope>
    <source>
        <strain evidence="3">cv. AKA8401</strain>
    </source>
</reference>
<evidence type="ECO:0000313" key="3">
    <source>
        <dbReference type="Proteomes" id="UP000032142"/>
    </source>
</evidence>
<dbReference type="AlphaFoldDB" id="A0A0B0P7C7"/>
<sequence>MNILSRHISSFNKASLMSITYVPVHILSISNNFTFITMPILGLSSYHSLQYQLNARNTMSAT</sequence>
<keyword evidence="3" id="KW-1185">Reference proteome</keyword>
<feature type="transmembrane region" description="Helical" evidence="1">
    <location>
        <begin position="21"/>
        <end position="41"/>
    </location>
</feature>
<name>A0A0B0P7C7_GOSAR</name>
<dbReference type="Proteomes" id="UP000032142">
    <property type="component" value="Unassembled WGS sequence"/>
</dbReference>
<evidence type="ECO:0000313" key="2">
    <source>
        <dbReference type="EMBL" id="KHG19256.1"/>
    </source>
</evidence>
<gene>
    <name evidence="2" type="ORF">F383_06888</name>
</gene>
<evidence type="ECO:0000256" key="1">
    <source>
        <dbReference type="SAM" id="Phobius"/>
    </source>
</evidence>
<protein>
    <submittedName>
        <fullName evidence="2">Uncharacterized protein</fullName>
    </submittedName>
</protein>
<keyword evidence="1" id="KW-0472">Membrane</keyword>
<dbReference type="EMBL" id="KN412600">
    <property type="protein sequence ID" value="KHG19256.1"/>
    <property type="molecule type" value="Genomic_DNA"/>
</dbReference>
<proteinExistence type="predicted"/>